<keyword evidence="1" id="KW-0472">Membrane</keyword>
<keyword evidence="3" id="KW-1185">Reference proteome</keyword>
<name>A0ABT9YM42_9BACI</name>
<protein>
    <submittedName>
        <fullName evidence="2">Uncharacterized protein</fullName>
    </submittedName>
</protein>
<evidence type="ECO:0000256" key="1">
    <source>
        <dbReference type="SAM" id="Phobius"/>
    </source>
</evidence>
<feature type="transmembrane region" description="Helical" evidence="1">
    <location>
        <begin position="65"/>
        <end position="86"/>
    </location>
</feature>
<dbReference type="RefSeq" id="WP_306984893.1">
    <property type="nucleotide sequence ID" value="NZ_JAUSUA010000006.1"/>
</dbReference>
<dbReference type="EMBL" id="JAUSUA010000006">
    <property type="protein sequence ID" value="MDQ0208663.1"/>
    <property type="molecule type" value="Genomic_DNA"/>
</dbReference>
<gene>
    <name evidence="2" type="ORF">J2S05_003475</name>
</gene>
<proteinExistence type="predicted"/>
<keyword evidence="1" id="KW-1133">Transmembrane helix</keyword>
<dbReference type="Proteomes" id="UP001225034">
    <property type="component" value="Unassembled WGS sequence"/>
</dbReference>
<feature type="transmembrane region" description="Helical" evidence="1">
    <location>
        <begin position="12"/>
        <end position="31"/>
    </location>
</feature>
<evidence type="ECO:0000313" key="3">
    <source>
        <dbReference type="Proteomes" id="UP001225034"/>
    </source>
</evidence>
<sequence>MSNTKKYALYNAFPSGVLIILLATFFAGGAIGENYTDRTYPNPLVLLAKPIWFLCYLFANVEKFFGVGIVLMYSLPILSIFVFLYLS</sequence>
<accession>A0ABT9YM42</accession>
<comment type="caution">
    <text evidence="2">The sequence shown here is derived from an EMBL/GenBank/DDBJ whole genome shotgun (WGS) entry which is preliminary data.</text>
</comment>
<keyword evidence="1" id="KW-0812">Transmembrane</keyword>
<evidence type="ECO:0000313" key="2">
    <source>
        <dbReference type="EMBL" id="MDQ0208663.1"/>
    </source>
</evidence>
<organism evidence="2 3">
    <name type="scientific">Alkalicoccobacillus murimartini</name>
    <dbReference type="NCBI Taxonomy" id="171685"/>
    <lineage>
        <taxon>Bacteria</taxon>
        <taxon>Bacillati</taxon>
        <taxon>Bacillota</taxon>
        <taxon>Bacilli</taxon>
        <taxon>Bacillales</taxon>
        <taxon>Bacillaceae</taxon>
        <taxon>Alkalicoccobacillus</taxon>
    </lineage>
</organism>
<reference evidence="2 3" key="1">
    <citation type="submission" date="2023-07" db="EMBL/GenBank/DDBJ databases">
        <title>Genomic Encyclopedia of Type Strains, Phase IV (KMG-IV): sequencing the most valuable type-strain genomes for metagenomic binning, comparative biology and taxonomic classification.</title>
        <authorList>
            <person name="Goeker M."/>
        </authorList>
    </citation>
    <scope>NUCLEOTIDE SEQUENCE [LARGE SCALE GENOMIC DNA]</scope>
    <source>
        <strain evidence="2 3">DSM 19154</strain>
    </source>
</reference>